<dbReference type="EMBL" id="CP042913">
    <property type="protein sequence ID" value="QEG35915.1"/>
    <property type="molecule type" value="Genomic_DNA"/>
</dbReference>
<dbReference type="Proteomes" id="UP000323917">
    <property type="component" value="Chromosome"/>
</dbReference>
<name>A0A5B9QE97_9BACT</name>
<proteinExistence type="predicted"/>
<accession>A0A5B9QE97</accession>
<dbReference type="NCBIfam" id="TIGR01764">
    <property type="entry name" value="excise"/>
    <property type="match status" value="1"/>
</dbReference>
<evidence type="ECO:0000313" key="3">
    <source>
        <dbReference type="Proteomes" id="UP000323917"/>
    </source>
</evidence>
<organism evidence="2 3">
    <name type="scientific">Bythopirellula goksoeyrii</name>
    <dbReference type="NCBI Taxonomy" id="1400387"/>
    <lineage>
        <taxon>Bacteria</taxon>
        <taxon>Pseudomonadati</taxon>
        <taxon>Planctomycetota</taxon>
        <taxon>Planctomycetia</taxon>
        <taxon>Pirellulales</taxon>
        <taxon>Lacipirellulaceae</taxon>
        <taxon>Bythopirellula</taxon>
    </lineage>
</organism>
<dbReference type="KEGG" id="bgok:Pr1d_32220"/>
<evidence type="ECO:0000259" key="1">
    <source>
        <dbReference type="Pfam" id="PF12728"/>
    </source>
</evidence>
<gene>
    <name evidence="2" type="ORF">Pr1d_32220</name>
</gene>
<dbReference type="Pfam" id="PF12728">
    <property type="entry name" value="HTH_17"/>
    <property type="match status" value="1"/>
</dbReference>
<protein>
    <submittedName>
        <fullName evidence="2">Helix-turn-helix domain protein</fullName>
    </submittedName>
</protein>
<dbReference type="InterPro" id="IPR041657">
    <property type="entry name" value="HTH_17"/>
</dbReference>
<reference evidence="2 3" key="1">
    <citation type="submission" date="2019-08" db="EMBL/GenBank/DDBJ databases">
        <title>Deep-cultivation of Planctomycetes and their phenomic and genomic characterization uncovers novel biology.</title>
        <authorList>
            <person name="Wiegand S."/>
            <person name="Jogler M."/>
            <person name="Boedeker C."/>
            <person name="Pinto D."/>
            <person name="Vollmers J."/>
            <person name="Rivas-Marin E."/>
            <person name="Kohn T."/>
            <person name="Peeters S.H."/>
            <person name="Heuer A."/>
            <person name="Rast P."/>
            <person name="Oberbeckmann S."/>
            <person name="Bunk B."/>
            <person name="Jeske O."/>
            <person name="Meyerdierks A."/>
            <person name="Storesund J.E."/>
            <person name="Kallscheuer N."/>
            <person name="Luecker S."/>
            <person name="Lage O.M."/>
            <person name="Pohl T."/>
            <person name="Merkel B.J."/>
            <person name="Hornburger P."/>
            <person name="Mueller R.-W."/>
            <person name="Bruemmer F."/>
            <person name="Labrenz M."/>
            <person name="Spormann A.M."/>
            <person name="Op den Camp H."/>
            <person name="Overmann J."/>
            <person name="Amann R."/>
            <person name="Jetten M.S.M."/>
            <person name="Mascher T."/>
            <person name="Medema M.H."/>
            <person name="Devos D.P."/>
            <person name="Kaster A.-K."/>
            <person name="Ovreas L."/>
            <person name="Rohde M."/>
            <person name="Galperin M.Y."/>
            <person name="Jogler C."/>
        </authorList>
    </citation>
    <scope>NUCLEOTIDE SEQUENCE [LARGE SCALE GENOMIC DNA]</scope>
    <source>
        <strain evidence="2 3">Pr1d</strain>
    </source>
</reference>
<dbReference type="GO" id="GO:0003677">
    <property type="term" value="F:DNA binding"/>
    <property type="evidence" value="ECO:0007669"/>
    <property type="project" value="InterPro"/>
</dbReference>
<feature type="domain" description="Helix-turn-helix" evidence="1">
    <location>
        <begin position="18"/>
        <end position="68"/>
    </location>
</feature>
<evidence type="ECO:0000313" key="2">
    <source>
        <dbReference type="EMBL" id="QEG35915.1"/>
    </source>
</evidence>
<dbReference type="InterPro" id="IPR010093">
    <property type="entry name" value="SinI_DNA-bd"/>
</dbReference>
<dbReference type="AlphaFoldDB" id="A0A5B9QE97"/>
<keyword evidence="3" id="KW-1185">Reference proteome</keyword>
<sequence>MRKHSTKMRAISDSPIPLSAQQVAEMLAISREVVYRLCESGKLAHHRFGNGRGTIRIFQQDLDQFIASSRVHTSVRDLVEYDHLA</sequence>